<evidence type="ECO:0000313" key="2">
    <source>
        <dbReference type="Proteomes" id="UP000198287"/>
    </source>
</evidence>
<accession>A0A226EL31</accession>
<dbReference type="EMBL" id="LNIX01000003">
    <property type="protein sequence ID" value="OXA58000.1"/>
    <property type="molecule type" value="Genomic_DNA"/>
</dbReference>
<dbReference type="Proteomes" id="UP000198287">
    <property type="component" value="Unassembled WGS sequence"/>
</dbReference>
<protein>
    <submittedName>
        <fullName evidence="1">Uncharacterized protein</fullName>
    </submittedName>
</protein>
<dbReference type="AlphaFoldDB" id="A0A226EL31"/>
<reference evidence="1 2" key="1">
    <citation type="submission" date="2015-12" db="EMBL/GenBank/DDBJ databases">
        <title>The genome of Folsomia candida.</title>
        <authorList>
            <person name="Faddeeva A."/>
            <person name="Derks M.F."/>
            <person name="Anvar Y."/>
            <person name="Smit S."/>
            <person name="Van Straalen N."/>
            <person name="Roelofs D."/>
        </authorList>
    </citation>
    <scope>NUCLEOTIDE SEQUENCE [LARGE SCALE GENOMIC DNA]</scope>
    <source>
        <strain evidence="1 2">VU population</strain>
        <tissue evidence="1">Whole body</tissue>
    </source>
</reference>
<keyword evidence="2" id="KW-1185">Reference proteome</keyword>
<evidence type="ECO:0000313" key="1">
    <source>
        <dbReference type="EMBL" id="OXA58000.1"/>
    </source>
</evidence>
<gene>
    <name evidence="1" type="ORF">Fcan01_08552</name>
</gene>
<organism evidence="1 2">
    <name type="scientific">Folsomia candida</name>
    <name type="common">Springtail</name>
    <dbReference type="NCBI Taxonomy" id="158441"/>
    <lineage>
        <taxon>Eukaryota</taxon>
        <taxon>Metazoa</taxon>
        <taxon>Ecdysozoa</taxon>
        <taxon>Arthropoda</taxon>
        <taxon>Hexapoda</taxon>
        <taxon>Collembola</taxon>
        <taxon>Entomobryomorpha</taxon>
        <taxon>Isotomoidea</taxon>
        <taxon>Isotomidae</taxon>
        <taxon>Proisotominae</taxon>
        <taxon>Folsomia</taxon>
    </lineage>
</organism>
<proteinExistence type="predicted"/>
<comment type="caution">
    <text evidence="1">The sequence shown here is derived from an EMBL/GenBank/DDBJ whole genome shotgun (WGS) entry which is preliminary data.</text>
</comment>
<name>A0A226EL31_FOLCA</name>
<sequence>MGDKPLMEIISPKSYQIVDLLIKNSDLFLAEEYKRVLGDRKKNLLSTYVTAAKSKGINLLGNNMVSLRRKPHENYSVNITLPPMEFFLRGCARSYHTGCIMDVSRPGVYHEDCFCHRDLCNGNLSSSNDSSIFVSSWMALVLHFVMRIVDGIVLKTRSRLNEKMVLNNNDASYGKEIPELKLLL</sequence>